<evidence type="ECO:0000313" key="14">
    <source>
        <dbReference type="EMBL" id="RZF49177.1"/>
    </source>
</evidence>
<dbReference type="GO" id="GO:0016303">
    <property type="term" value="F:1-phosphatidylinositol-3-kinase activity"/>
    <property type="evidence" value="ECO:0007669"/>
    <property type="project" value="UniProtKB-UniRule"/>
</dbReference>
<name>A0A482XVF0_LAOST</name>
<evidence type="ECO:0000259" key="11">
    <source>
        <dbReference type="PROSITE" id="PS50290"/>
    </source>
</evidence>
<dbReference type="PROSITE" id="PS00916">
    <property type="entry name" value="PI3_4_KINASE_2"/>
    <property type="match status" value="1"/>
</dbReference>
<dbReference type="Proteomes" id="UP000291343">
    <property type="component" value="Unassembled WGS sequence"/>
</dbReference>
<comment type="caution">
    <text evidence="14">The sequence shown here is derived from an EMBL/GenBank/DDBJ whole genome shotgun (WGS) entry which is preliminary data.</text>
</comment>
<dbReference type="PROSITE" id="PS51547">
    <property type="entry name" value="C2_PI3K"/>
    <property type="match status" value="1"/>
</dbReference>
<evidence type="ECO:0000259" key="13">
    <source>
        <dbReference type="PROSITE" id="PS51547"/>
    </source>
</evidence>
<feature type="domain" description="PI3K/PI4K catalytic" evidence="11">
    <location>
        <begin position="609"/>
        <end position="875"/>
    </location>
</feature>
<feature type="domain" description="PIK helical" evidence="12">
    <location>
        <begin position="284"/>
        <end position="522"/>
    </location>
</feature>
<dbReference type="SMART" id="SM00145">
    <property type="entry name" value="PI3Ka"/>
    <property type="match status" value="1"/>
</dbReference>
<dbReference type="Gene3D" id="3.30.1010.10">
    <property type="entry name" value="Phosphatidylinositol 3-kinase Catalytic Subunit, Chain A, domain 4"/>
    <property type="match status" value="1"/>
</dbReference>
<organism evidence="14 15">
    <name type="scientific">Laodelphax striatellus</name>
    <name type="common">Small brown planthopper</name>
    <name type="synonym">Delphax striatella</name>
    <dbReference type="NCBI Taxonomy" id="195883"/>
    <lineage>
        <taxon>Eukaryota</taxon>
        <taxon>Metazoa</taxon>
        <taxon>Ecdysozoa</taxon>
        <taxon>Arthropoda</taxon>
        <taxon>Hexapoda</taxon>
        <taxon>Insecta</taxon>
        <taxon>Pterygota</taxon>
        <taxon>Neoptera</taxon>
        <taxon>Paraneoptera</taxon>
        <taxon>Hemiptera</taxon>
        <taxon>Auchenorrhyncha</taxon>
        <taxon>Fulgoroidea</taxon>
        <taxon>Delphacidae</taxon>
        <taxon>Criomorphinae</taxon>
        <taxon>Laodelphax</taxon>
    </lineage>
</organism>
<dbReference type="PANTHER" id="PTHR10048">
    <property type="entry name" value="PHOSPHATIDYLINOSITOL KINASE"/>
    <property type="match status" value="1"/>
</dbReference>
<dbReference type="InterPro" id="IPR042236">
    <property type="entry name" value="PI3K_accessory_sf"/>
</dbReference>
<dbReference type="SUPFAM" id="SSF49562">
    <property type="entry name" value="C2 domain (Calcium/lipid-binding domain, CaLB)"/>
    <property type="match status" value="1"/>
</dbReference>
<comment type="catalytic activity">
    <reaction evidence="7">
        <text>a 1,2-diacyl-sn-glycero-3-phospho-(1D-myo-inositol) + ATP = a 1,2-diacyl-sn-glycero-3-phospho-(1D-myo-inositol-3-phosphate) + ADP + H(+)</text>
        <dbReference type="Rhea" id="RHEA:12709"/>
        <dbReference type="ChEBI" id="CHEBI:15378"/>
        <dbReference type="ChEBI" id="CHEBI:30616"/>
        <dbReference type="ChEBI" id="CHEBI:57880"/>
        <dbReference type="ChEBI" id="CHEBI:58088"/>
        <dbReference type="ChEBI" id="CHEBI:456216"/>
        <dbReference type="EC" id="2.7.1.137"/>
    </reaction>
    <physiologicalReaction direction="left-to-right" evidence="7">
        <dbReference type="Rhea" id="RHEA:12710"/>
    </physiologicalReaction>
</comment>
<evidence type="ECO:0000256" key="5">
    <source>
        <dbReference type="ARBA" id="ARBA00022777"/>
    </source>
</evidence>
<dbReference type="GO" id="GO:0005768">
    <property type="term" value="C:endosome"/>
    <property type="evidence" value="ECO:0007669"/>
    <property type="project" value="TreeGrafter"/>
</dbReference>
<protein>
    <recommendedName>
        <fullName evidence="2 8">Phosphatidylinositol 3-kinase catalytic subunit type 3</fullName>
        <ecNumber evidence="1 8">2.7.1.137</ecNumber>
    </recommendedName>
</protein>
<dbReference type="GO" id="GO:0006897">
    <property type="term" value="P:endocytosis"/>
    <property type="evidence" value="ECO:0007669"/>
    <property type="project" value="TreeGrafter"/>
</dbReference>
<keyword evidence="15" id="KW-1185">Reference proteome</keyword>
<dbReference type="SUPFAM" id="SSF48371">
    <property type="entry name" value="ARM repeat"/>
    <property type="match status" value="1"/>
</dbReference>
<evidence type="ECO:0000259" key="12">
    <source>
        <dbReference type="PROSITE" id="PS51545"/>
    </source>
</evidence>
<dbReference type="InterPro" id="IPR015433">
    <property type="entry name" value="PI3/4_kinase"/>
</dbReference>
<dbReference type="FunFam" id="3.30.1010.10:FF:000002">
    <property type="entry name" value="Phosphatidylinositol 3-kinase catalytic subunit type 3"/>
    <property type="match status" value="1"/>
</dbReference>
<keyword evidence="6 8" id="KW-0067">ATP-binding</keyword>
<dbReference type="GO" id="GO:0034272">
    <property type="term" value="C:phosphatidylinositol 3-kinase complex, class III, type II"/>
    <property type="evidence" value="ECO:0007669"/>
    <property type="project" value="TreeGrafter"/>
</dbReference>
<dbReference type="InterPro" id="IPR000403">
    <property type="entry name" value="PI3/4_kinase_cat_dom"/>
</dbReference>
<dbReference type="EC" id="2.7.1.137" evidence="1 8"/>
<dbReference type="SMR" id="A0A482XVF0"/>
<dbReference type="Pfam" id="PF00454">
    <property type="entry name" value="PI3_PI4_kinase"/>
    <property type="match status" value="2"/>
</dbReference>
<evidence type="ECO:0000256" key="1">
    <source>
        <dbReference type="ARBA" id="ARBA00012073"/>
    </source>
</evidence>
<dbReference type="GO" id="GO:0005777">
    <property type="term" value="C:peroxisome"/>
    <property type="evidence" value="ECO:0007669"/>
    <property type="project" value="TreeGrafter"/>
</dbReference>
<dbReference type="CDD" id="cd00870">
    <property type="entry name" value="PI3Ka_III"/>
    <property type="match status" value="1"/>
</dbReference>
<evidence type="ECO:0000256" key="6">
    <source>
        <dbReference type="ARBA" id="ARBA00022840"/>
    </source>
</evidence>
<dbReference type="AlphaFoldDB" id="A0A482XVF0"/>
<dbReference type="Pfam" id="PF00613">
    <property type="entry name" value="PI3Ka"/>
    <property type="match status" value="1"/>
</dbReference>
<dbReference type="Pfam" id="PF00792">
    <property type="entry name" value="PI3K_C2"/>
    <property type="match status" value="1"/>
</dbReference>
<dbReference type="InterPro" id="IPR018936">
    <property type="entry name" value="PI3/4_kinase_CS"/>
</dbReference>
<dbReference type="PIRSF" id="PIRSF000587">
    <property type="entry name" value="PI3K_Vps34"/>
    <property type="match status" value="1"/>
</dbReference>
<evidence type="ECO:0000256" key="8">
    <source>
        <dbReference type="PIRNR" id="PIRNR000587"/>
    </source>
</evidence>
<dbReference type="GO" id="GO:0000045">
    <property type="term" value="P:autophagosome assembly"/>
    <property type="evidence" value="ECO:0007669"/>
    <property type="project" value="TreeGrafter"/>
</dbReference>
<dbReference type="PANTHER" id="PTHR10048:SF7">
    <property type="entry name" value="PHOSPHATIDYLINOSITOL 3-KINASE CATALYTIC SUBUNIT TYPE 3"/>
    <property type="match status" value="1"/>
</dbReference>
<evidence type="ECO:0000256" key="3">
    <source>
        <dbReference type="ARBA" id="ARBA00022679"/>
    </source>
</evidence>
<evidence type="ECO:0000256" key="9">
    <source>
        <dbReference type="PROSITE-ProRule" id="PRU00880"/>
    </source>
</evidence>
<dbReference type="SUPFAM" id="SSF56112">
    <property type="entry name" value="Protein kinase-like (PK-like)"/>
    <property type="match status" value="1"/>
</dbReference>
<dbReference type="InterPro" id="IPR016024">
    <property type="entry name" value="ARM-type_fold"/>
</dbReference>
<dbReference type="InterPro" id="IPR002420">
    <property type="entry name" value="PI3K-type_C2_dom"/>
</dbReference>
<dbReference type="PROSITE" id="PS51545">
    <property type="entry name" value="PIK_HELICAL"/>
    <property type="match status" value="1"/>
</dbReference>
<gene>
    <name evidence="14" type="ORF">LSTR_LSTR008463</name>
</gene>
<evidence type="ECO:0000256" key="2">
    <source>
        <dbReference type="ARBA" id="ARBA00019787"/>
    </source>
</evidence>
<sequence>MTSTENTFHFVYSSSLDVKIQIKIGTLEGVSWRYEYDKMLEDEMLKHSGLYQPQKNKADLMVITQVFSDGRPISLPVSTSYKSFTNRWNWSEWVTLPLMFSDLPRNALLCLTIYDCIGPSNMKPVGGTTISLFGKHGVFRQGMIDLQVWRNQVADGSTNTKTPGKHRDEGRNRMQHLSKLTKKHRNGQMPRIDWLDRLTFREIEVIYELEKRTSNYLYLMVEFPQVIMKGILHSVVCYEQDGDEAYQFRAQADIVTIPDPEVLQENLVEDKNHKLARSLRSGDSDKDAKPNSTVRDVLNTIVAYPPTKQLTTEEQDLVWKFRFYLCNQKKALIKFLKCVNWNLSGEAQQAVDMMEKWAPMDVEDSLELLSPAFTHPTVRRYAISRLQQAPDEDLLLYLLQLVQALKYENFDDINKAYNNISISQTAVLLTEASIDIRDSGSEKLMGNNSEQSYDSRSTPHQYQSTSIDVNDMHLASFIIHRACNNMTLANYFYWYLILECEDKDAASKQDSYMNVHDMYLKVKELFLTSLKTVSEEGKLFHHYILRQQSFIEKLVNVMKSVARESGNRKKKMDRLKFLLADTETFKMNFTNFEPLPFPLDPSIRIKGIIPEKATLFKSAMMPSRLTFITTEGEEYVAIFKNGDDLRQDQLVLQIITLMDKLLRSENLDLKLTPYRVLATSTKTGFVQFIQSLPITEVLATENTIQNFFRKHHPSATGPYGITSEIMDTYVKSCAGYCIITYLLGVGDRHLDNLLLTNDGKLFHIDFGYILGRDPRPLPPPMKLSKEMVEAMGGVTSEHYQEFKKLCYTIFLHLRRHANLILNLFSLMVNANVPDIALEPDKAVKKVQDKLRLDLGDEEACTYLQNLLDESVTALMAAVVEQLHKIAQYMRN</sequence>
<dbReference type="GO" id="GO:0048015">
    <property type="term" value="P:phosphatidylinositol-mediated signaling"/>
    <property type="evidence" value="ECO:0007669"/>
    <property type="project" value="TreeGrafter"/>
</dbReference>
<dbReference type="SMART" id="SM00142">
    <property type="entry name" value="PI3K_C2"/>
    <property type="match status" value="1"/>
</dbReference>
<feature type="compositionally biased region" description="Polar residues" evidence="10">
    <location>
        <begin position="446"/>
        <end position="460"/>
    </location>
</feature>
<dbReference type="GO" id="GO:0000407">
    <property type="term" value="C:phagophore assembly site"/>
    <property type="evidence" value="ECO:0007669"/>
    <property type="project" value="TreeGrafter"/>
</dbReference>
<keyword evidence="3 8" id="KW-0808">Transferase</keyword>
<dbReference type="CDD" id="cd08397">
    <property type="entry name" value="C2_PI3K_class_III"/>
    <property type="match status" value="1"/>
</dbReference>
<keyword evidence="4 8" id="KW-0547">Nucleotide-binding</keyword>
<dbReference type="Gene3D" id="1.25.40.70">
    <property type="entry name" value="Phosphatidylinositol 3-kinase, accessory domain (PIK)"/>
    <property type="match status" value="1"/>
</dbReference>
<dbReference type="STRING" id="195883.A0A482XVF0"/>
<dbReference type="SMART" id="SM00146">
    <property type="entry name" value="PI3Kc"/>
    <property type="match status" value="1"/>
</dbReference>
<comment type="similarity">
    <text evidence="8 9">Belongs to the PI3/PI4-kinase family.</text>
</comment>
<dbReference type="CDD" id="cd00896">
    <property type="entry name" value="PI3Kc_III"/>
    <property type="match status" value="1"/>
</dbReference>
<evidence type="ECO:0000256" key="10">
    <source>
        <dbReference type="SAM" id="MobiDB-lite"/>
    </source>
</evidence>
<dbReference type="FunCoup" id="A0A482XVF0">
    <property type="interactions" value="1681"/>
</dbReference>
<dbReference type="InterPro" id="IPR057756">
    <property type="entry name" value="PI3-kinase_type3/VPS34_cat"/>
</dbReference>
<dbReference type="InterPro" id="IPR011009">
    <property type="entry name" value="Kinase-like_dom_sf"/>
</dbReference>
<dbReference type="Gene3D" id="1.10.1070.11">
    <property type="entry name" value="Phosphatidylinositol 3-/4-kinase, catalytic domain"/>
    <property type="match status" value="1"/>
</dbReference>
<dbReference type="InterPro" id="IPR001263">
    <property type="entry name" value="PI3K_accessory_dom"/>
</dbReference>
<evidence type="ECO:0000313" key="15">
    <source>
        <dbReference type="Proteomes" id="UP000291343"/>
    </source>
</evidence>
<dbReference type="PROSITE" id="PS00915">
    <property type="entry name" value="PI3_4_KINASE_1"/>
    <property type="match status" value="1"/>
</dbReference>
<dbReference type="OrthoDB" id="67688at2759"/>
<evidence type="ECO:0000256" key="4">
    <source>
        <dbReference type="ARBA" id="ARBA00022741"/>
    </source>
</evidence>
<dbReference type="InterPro" id="IPR008290">
    <property type="entry name" value="PI3K_Vps34"/>
</dbReference>
<dbReference type="InterPro" id="IPR036940">
    <property type="entry name" value="PI3/4_kinase_cat_sf"/>
</dbReference>
<dbReference type="Gene3D" id="2.60.40.150">
    <property type="entry name" value="C2 domain"/>
    <property type="match status" value="1"/>
</dbReference>
<evidence type="ECO:0000256" key="7">
    <source>
        <dbReference type="ARBA" id="ARBA00023985"/>
    </source>
</evidence>
<keyword evidence="5 8" id="KW-0418">Kinase</keyword>
<proteinExistence type="inferred from homology"/>
<dbReference type="FunFam" id="1.10.1070.11:FF:000002">
    <property type="entry name" value="Phosphatidylinositol 3-kinase catalytic subunit type 3"/>
    <property type="match status" value="1"/>
</dbReference>
<accession>A0A482XVF0</accession>
<feature type="domain" description="C2 PI3K-type" evidence="13">
    <location>
        <begin position="36"/>
        <end position="190"/>
    </location>
</feature>
<dbReference type="GO" id="GO:0034271">
    <property type="term" value="C:phosphatidylinositol 3-kinase complex, class III, type I"/>
    <property type="evidence" value="ECO:0007669"/>
    <property type="project" value="TreeGrafter"/>
</dbReference>
<feature type="region of interest" description="Disordered" evidence="10">
    <location>
        <begin position="440"/>
        <end position="460"/>
    </location>
</feature>
<dbReference type="EMBL" id="QKKF02000377">
    <property type="protein sequence ID" value="RZF49177.1"/>
    <property type="molecule type" value="Genomic_DNA"/>
</dbReference>
<dbReference type="InParanoid" id="A0A482XVF0"/>
<dbReference type="InterPro" id="IPR035892">
    <property type="entry name" value="C2_domain_sf"/>
</dbReference>
<dbReference type="GO" id="GO:0005524">
    <property type="term" value="F:ATP binding"/>
    <property type="evidence" value="ECO:0007669"/>
    <property type="project" value="UniProtKB-UniRule"/>
</dbReference>
<reference evidence="14 15" key="1">
    <citation type="journal article" date="2017" name="Gigascience">
        <title>Genome sequence of the small brown planthopper, Laodelphax striatellus.</title>
        <authorList>
            <person name="Zhu J."/>
            <person name="Jiang F."/>
            <person name="Wang X."/>
            <person name="Yang P."/>
            <person name="Bao Y."/>
            <person name="Zhao W."/>
            <person name="Wang W."/>
            <person name="Lu H."/>
            <person name="Wang Q."/>
            <person name="Cui N."/>
            <person name="Li J."/>
            <person name="Chen X."/>
            <person name="Luo L."/>
            <person name="Yu J."/>
            <person name="Kang L."/>
            <person name="Cui F."/>
        </authorList>
    </citation>
    <scope>NUCLEOTIDE SEQUENCE [LARGE SCALE GENOMIC DNA]</scope>
    <source>
        <strain evidence="14">Lst14</strain>
    </source>
</reference>
<dbReference type="PROSITE" id="PS50290">
    <property type="entry name" value="PI3_4_KINASE_3"/>
    <property type="match status" value="1"/>
</dbReference>